<gene>
    <name evidence="2" type="ORF">PBAH0796_LOCUS1822</name>
</gene>
<dbReference type="InterPro" id="IPR029063">
    <property type="entry name" value="SAM-dependent_MTases_sf"/>
</dbReference>
<protein>
    <recommendedName>
        <fullName evidence="1">Methyltransferase domain-containing protein</fullName>
    </recommendedName>
</protein>
<dbReference type="Pfam" id="PF13649">
    <property type="entry name" value="Methyltransf_25"/>
    <property type="match status" value="1"/>
</dbReference>
<sequence>MAAALSVGSRRLAPRAVVPVAGSLGRGRLANSGTVARCDGGLRCARPVAVPSCQVASCGLPPLVRGRSSGPAVAQEEPALLGPESGSSGTWSRFVQWSYRTFGRWLFPQRADICNCGADFGAPIPQSELVIREGMQHGSKEWRMQLFGAALYWHVATLPGEKMIEANPEMFRGADVLEVACMRGGGARYLTEMMGPRRYLATDSVQEHVDECRQLHKDVPGLEFERLDAMELAERLPKECFDYVICIQAASSFSDLQRFVHGVGHVLRPGGRLLLCDGLTRPKLEIILETMHQTGLEQDACSDMSRAVHAVGLCRIPPSLSYLRLVARKAAASVPDATST</sequence>
<reference evidence="2" key="1">
    <citation type="submission" date="2021-01" db="EMBL/GenBank/DDBJ databases">
        <authorList>
            <person name="Corre E."/>
            <person name="Pelletier E."/>
            <person name="Niang G."/>
            <person name="Scheremetjew M."/>
            <person name="Finn R."/>
            <person name="Kale V."/>
            <person name="Holt S."/>
            <person name="Cochrane G."/>
            <person name="Meng A."/>
            <person name="Brown T."/>
            <person name="Cohen L."/>
        </authorList>
    </citation>
    <scope>NUCLEOTIDE SEQUENCE</scope>
    <source>
        <strain evidence="2">Pbaha01</strain>
    </source>
</reference>
<feature type="domain" description="Methyltransferase" evidence="1">
    <location>
        <begin position="176"/>
        <end position="271"/>
    </location>
</feature>
<dbReference type="CDD" id="cd02440">
    <property type="entry name" value="AdoMet_MTases"/>
    <property type="match status" value="1"/>
</dbReference>
<accession>A0A7S0F914</accession>
<evidence type="ECO:0000313" key="2">
    <source>
        <dbReference type="EMBL" id="CAD8346084.1"/>
    </source>
</evidence>
<dbReference type="EMBL" id="HBEG01003127">
    <property type="protein sequence ID" value="CAD8346084.1"/>
    <property type="molecule type" value="Transcribed_RNA"/>
</dbReference>
<dbReference type="Gene3D" id="3.40.50.150">
    <property type="entry name" value="Vaccinia Virus protein VP39"/>
    <property type="match status" value="1"/>
</dbReference>
<dbReference type="AlphaFoldDB" id="A0A7S0F914"/>
<name>A0A7S0F914_9DINO</name>
<evidence type="ECO:0000259" key="1">
    <source>
        <dbReference type="Pfam" id="PF13649"/>
    </source>
</evidence>
<dbReference type="SUPFAM" id="SSF53335">
    <property type="entry name" value="S-adenosyl-L-methionine-dependent methyltransferases"/>
    <property type="match status" value="1"/>
</dbReference>
<proteinExistence type="predicted"/>
<organism evidence="2">
    <name type="scientific">Pyrodinium bahamense</name>
    <dbReference type="NCBI Taxonomy" id="73915"/>
    <lineage>
        <taxon>Eukaryota</taxon>
        <taxon>Sar</taxon>
        <taxon>Alveolata</taxon>
        <taxon>Dinophyceae</taxon>
        <taxon>Gonyaulacales</taxon>
        <taxon>Pyrocystaceae</taxon>
        <taxon>Pyrodinium</taxon>
    </lineage>
</organism>
<dbReference type="InterPro" id="IPR041698">
    <property type="entry name" value="Methyltransf_25"/>
</dbReference>